<feature type="DNA-binding region" description="H-T-H motif" evidence="4">
    <location>
        <begin position="28"/>
        <end position="47"/>
    </location>
</feature>
<dbReference type="InterPro" id="IPR001647">
    <property type="entry name" value="HTH_TetR"/>
</dbReference>
<dbReference type="SUPFAM" id="SSF46689">
    <property type="entry name" value="Homeodomain-like"/>
    <property type="match status" value="1"/>
</dbReference>
<evidence type="ECO:0000256" key="2">
    <source>
        <dbReference type="ARBA" id="ARBA00023125"/>
    </source>
</evidence>
<dbReference type="InterPro" id="IPR009057">
    <property type="entry name" value="Homeodomain-like_sf"/>
</dbReference>
<proteinExistence type="predicted"/>
<evidence type="ECO:0000256" key="1">
    <source>
        <dbReference type="ARBA" id="ARBA00023015"/>
    </source>
</evidence>
<dbReference type="EMBL" id="JACCAA010000001">
    <property type="protein sequence ID" value="NYG59218.1"/>
    <property type="molecule type" value="Genomic_DNA"/>
</dbReference>
<evidence type="ECO:0000259" key="5">
    <source>
        <dbReference type="PROSITE" id="PS50977"/>
    </source>
</evidence>
<evidence type="ECO:0000256" key="3">
    <source>
        <dbReference type="ARBA" id="ARBA00023163"/>
    </source>
</evidence>
<sequence>MSRPPKARNKALLAYCELLRRDGERATTIDAVAARAELSKGGVLYHFPSKEALAEAALEEFRLSCEQDLASMAEAAEGPARHYVRTSWTSGSDLDTYYIAMLRLAQSSWQPAVEALEWVHQAWLELIQEEVGDRYAAEAIMLIGEGLYHHSSMPGEWSRGTFARSVEHLLELVDHLKRS</sequence>
<dbReference type="GO" id="GO:0003700">
    <property type="term" value="F:DNA-binding transcription factor activity"/>
    <property type="evidence" value="ECO:0007669"/>
    <property type="project" value="TreeGrafter"/>
</dbReference>
<keyword evidence="3" id="KW-0804">Transcription</keyword>
<dbReference type="RefSeq" id="WP_179502291.1">
    <property type="nucleotide sequence ID" value="NZ_JACCAA010000001.1"/>
</dbReference>
<keyword evidence="1" id="KW-0805">Transcription regulation</keyword>
<keyword evidence="7" id="KW-1185">Reference proteome</keyword>
<dbReference type="Pfam" id="PF00440">
    <property type="entry name" value="TetR_N"/>
    <property type="match status" value="1"/>
</dbReference>
<dbReference type="PANTHER" id="PTHR30055">
    <property type="entry name" value="HTH-TYPE TRANSCRIPTIONAL REGULATOR RUTR"/>
    <property type="match status" value="1"/>
</dbReference>
<dbReference type="GO" id="GO:0000976">
    <property type="term" value="F:transcription cis-regulatory region binding"/>
    <property type="evidence" value="ECO:0007669"/>
    <property type="project" value="TreeGrafter"/>
</dbReference>
<dbReference type="Proteomes" id="UP000540656">
    <property type="component" value="Unassembled WGS sequence"/>
</dbReference>
<gene>
    <name evidence="6" type="ORF">BJ980_002141</name>
</gene>
<accession>A0A7Y9UP45</accession>
<organism evidence="6 7">
    <name type="scientific">Nocardioides daedukensis</name>
    <dbReference type="NCBI Taxonomy" id="634462"/>
    <lineage>
        <taxon>Bacteria</taxon>
        <taxon>Bacillati</taxon>
        <taxon>Actinomycetota</taxon>
        <taxon>Actinomycetes</taxon>
        <taxon>Propionibacteriales</taxon>
        <taxon>Nocardioidaceae</taxon>
        <taxon>Nocardioides</taxon>
    </lineage>
</organism>
<dbReference type="Gene3D" id="1.10.357.10">
    <property type="entry name" value="Tetracycline Repressor, domain 2"/>
    <property type="match status" value="1"/>
</dbReference>
<evidence type="ECO:0000313" key="6">
    <source>
        <dbReference type="EMBL" id="NYG59218.1"/>
    </source>
</evidence>
<name>A0A7Y9UP45_9ACTN</name>
<dbReference type="InterPro" id="IPR050109">
    <property type="entry name" value="HTH-type_TetR-like_transc_reg"/>
</dbReference>
<dbReference type="PROSITE" id="PS50977">
    <property type="entry name" value="HTH_TETR_2"/>
    <property type="match status" value="1"/>
</dbReference>
<evidence type="ECO:0000313" key="7">
    <source>
        <dbReference type="Proteomes" id="UP000540656"/>
    </source>
</evidence>
<protein>
    <submittedName>
        <fullName evidence="6">AcrR family transcriptional regulator</fullName>
    </submittedName>
</protein>
<keyword evidence="2 4" id="KW-0238">DNA-binding</keyword>
<reference evidence="6 7" key="1">
    <citation type="submission" date="2020-07" db="EMBL/GenBank/DDBJ databases">
        <title>Sequencing the genomes of 1000 actinobacteria strains.</title>
        <authorList>
            <person name="Klenk H.-P."/>
        </authorList>
    </citation>
    <scope>NUCLEOTIDE SEQUENCE [LARGE SCALE GENOMIC DNA]</scope>
    <source>
        <strain evidence="6 7">DSM 23819</strain>
    </source>
</reference>
<feature type="domain" description="HTH tetR-type" evidence="5">
    <location>
        <begin position="5"/>
        <end position="65"/>
    </location>
</feature>
<comment type="caution">
    <text evidence="6">The sequence shown here is derived from an EMBL/GenBank/DDBJ whole genome shotgun (WGS) entry which is preliminary data.</text>
</comment>
<dbReference type="PANTHER" id="PTHR30055:SF234">
    <property type="entry name" value="HTH-TYPE TRANSCRIPTIONAL REGULATOR BETI"/>
    <property type="match status" value="1"/>
</dbReference>
<dbReference type="AlphaFoldDB" id="A0A7Y9UP45"/>
<evidence type="ECO:0000256" key="4">
    <source>
        <dbReference type="PROSITE-ProRule" id="PRU00335"/>
    </source>
</evidence>